<geneLocation type="plasmid" evidence="1 2">
    <name>unnamed1</name>
</geneLocation>
<reference evidence="1 2" key="1">
    <citation type="journal article" date="2023" name="Limnol Oceanogr Lett">
        <title>Environmental adaptations by the intertidal Antarctic cyanobacterium Halotia branconii CENA392 as revealed using long-read genome sequencing.</title>
        <authorList>
            <person name="Dextro R.B."/>
            <person name="Delbaje E."/>
            <person name="Freitas P.N.N."/>
            <person name="Geraldes V."/>
            <person name="Pinto E."/>
            <person name="Long P.F."/>
            <person name="Fiore M.F."/>
        </authorList>
    </citation>
    <scope>NUCLEOTIDE SEQUENCE [LARGE SCALE GENOMIC DNA]</scope>
    <source>
        <strain evidence="1 2">CENA392</strain>
        <plasmid evidence="1 2">unnamed1</plasmid>
    </source>
</reference>
<sequence length="263" mass="30372">MISYKLGILTPDTNTEIENNWFLDRAFNSHVDFCIWVLKIDGLKVPPFDQHPNGSRILQDKGMDVESWRLWLNKVVATQDYRLHFEVSDLQSKVEEELASLQALTAQMVQQDGTLPVIDWSAVRSSLTHVYTWKHELYRQAVQQLGSLSPQTVPPDVWQGKAEIKNLLNDLWQNYQLLNNKTNTGIEYLLAIENRLITEDLYSQLEQYRTHLKALQIFLVNYPSLVEYIVPPFSAILSLTDEAPLSEQFQQRSLRVAEALSVL</sequence>
<name>A0AAJ6NYM9_9CYAN</name>
<proteinExistence type="predicted"/>
<dbReference type="EMBL" id="CP124544">
    <property type="protein sequence ID" value="WGV29042.1"/>
    <property type="molecule type" value="Genomic_DNA"/>
</dbReference>
<organism evidence="1 2">
    <name type="scientific">Halotia branconii CENA392</name>
    <dbReference type="NCBI Taxonomy" id="1539056"/>
    <lineage>
        <taxon>Bacteria</taxon>
        <taxon>Bacillati</taxon>
        <taxon>Cyanobacteriota</taxon>
        <taxon>Cyanophyceae</taxon>
        <taxon>Nostocales</taxon>
        <taxon>Nodulariaceae</taxon>
        <taxon>Halotia</taxon>
    </lineage>
</organism>
<dbReference type="AlphaFoldDB" id="A0AAJ6NYM9"/>
<keyword evidence="1" id="KW-0614">Plasmid</keyword>
<dbReference type="Proteomes" id="UP001223520">
    <property type="component" value="Plasmid unnamed1"/>
</dbReference>
<evidence type="ECO:0000313" key="2">
    <source>
        <dbReference type="Proteomes" id="UP001223520"/>
    </source>
</evidence>
<gene>
    <name evidence="1" type="ORF">QI031_31275</name>
</gene>
<dbReference type="RefSeq" id="WP_281486241.1">
    <property type="nucleotide sequence ID" value="NZ_CP124544.1"/>
</dbReference>
<evidence type="ECO:0000313" key="1">
    <source>
        <dbReference type="EMBL" id="WGV29042.1"/>
    </source>
</evidence>
<accession>A0AAJ6NYM9</accession>
<keyword evidence="2" id="KW-1185">Reference proteome</keyword>
<dbReference type="KEGG" id="hbq:QI031_31275"/>
<protein>
    <submittedName>
        <fullName evidence="1">Uncharacterized protein</fullName>
    </submittedName>
</protein>